<evidence type="ECO:0000259" key="6">
    <source>
        <dbReference type="Pfam" id="PF02902"/>
    </source>
</evidence>
<dbReference type="InterPro" id="IPR003653">
    <property type="entry name" value="Peptidase_C48_C"/>
</dbReference>
<dbReference type="Gene3D" id="1.10.418.20">
    <property type="match status" value="1"/>
</dbReference>
<dbReference type="Pfam" id="PF02902">
    <property type="entry name" value="Peptidase_C48"/>
    <property type="match status" value="1"/>
</dbReference>
<dbReference type="InterPro" id="IPR038765">
    <property type="entry name" value="Papain-like_cys_pep_sf"/>
</dbReference>
<keyword evidence="8" id="KW-1185">Reference proteome</keyword>
<dbReference type="GO" id="GO:0016926">
    <property type="term" value="P:protein desumoylation"/>
    <property type="evidence" value="ECO:0007669"/>
    <property type="project" value="UniProtKB-ARBA"/>
</dbReference>
<keyword evidence="2" id="KW-0645">Protease</keyword>
<keyword evidence="3" id="KW-0378">Hydrolase</keyword>
<evidence type="ECO:0000256" key="4">
    <source>
        <dbReference type="ARBA" id="ARBA00022807"/>
    </source>
</evidence>
<dbReference type="SUPFAM" id="SSF54001">
    <property type="entry name" value="Cysteine proteinases"/>
    <property type="match status" value="1"/>
</dbReference>
<dbReference type="GO" id="GO:0006508">
    <property type="term" value="P:proteolysis"/>
    <property type="evidence" value="ECO:0007669"/>
    <property type="project" value="UniProtKB-KW"/>
</dbReference>
<evidence type="ECO:0000313" key="7">
    <source>
        <dbReference type="EMBL" id="KAE8672615.1"/>
    </source>
</evidence>
<evidence type="ECO:0000256" key="5">
    <source>
        <dbReference type="SAM" id="MobiDB-lite"/>
    </source>
</evidence>
<dbReference type="GO" id="GO:0008234">
    <property type="term" value="F:cysteine-type peptidase activity"/>
    <property type="evidence" value="ECO:0007669"/>
    <property type="project" value="UniProtKB-KW"/>
</dbReference>
<sequence>MTNKIAMRSLIHNAISGIANQFPDSQRELRLSHCDLHIRVAIVQVRVAIFQVRCDSLQVRCNSFQIRCDSLQVRCDSLQVRCDSLQVCCDSPKNKEDSRALPPSPSVSSRGRVIAILDYRNEFGDYRNALGDYRNEFGDYRNELGDYRNEFGDYRNELGDYRNEFGDYRNELGDYRNELGDYHNALGDYRNELRKSQRELGLSQCEYNKGDSRAPPPPPSRPVSGLVGSGRGRGRGRGHGRVAFDWKIVQRILLLQLRHNSAADDWNDVVTDTPRTIWSRFPEDKRALFMYLDCQWFAWYRKASYRENVLSWIKKKQIFSKKYVLVPIVCWFVFNIYKAEGSPENKQTIYQITLLVPKVPQQRNGKECGNFVLYFIKSFVESGPKNFSIEGYPYFMKKD</sequence>
<evidence type="ECO:0000256" key="1">
    <source>
        <dbReference type="ARBA" id="ARBA00005234"/>
    </source>
</evidence>
<dbReference type="PANTHER" id="PTHR46915">
    <property type="entry name" value="UBIQUITIN-LIKE PROTEASE 4-RELATED"/>
    <property type="match status" value="1"/>
</dbReference>
<dbReference type="Proteomes" id="UP000436088">
    <property type="component" value="Unassembled WGS sequence"/>
</dbReference>
<feature type="domain" description="Ubiquitin-like protease family profile" evidence="6">
    <location>
        <begin position="356"/>
        <end position="389"/>
    </location>
</feature>
<proteinExistence type="inferred from homology"/>
<evidence type="ECO:0000256" key="2">
    <source>
        <dbReference type="ARBA" id="ARBA00022670"/>
    </source>
</evidence>
<dbReference type="EMBL" id="VEPZ02001443">
    <property type="protein sequence ID" value="KAE8672615.1"/>
    <property type="molecule type" value="Genomic_DNA"/>
</dbReference>
<dbReference type="AlphaFoldDB" id="A0A6A2XZ28"/>
<name>A0A6A2XZ28_HIBSY</name>
<protein>
    <submittedName>
        <fullName evidence="7">Cysteine proteinases superfamily protein, putative isoform 2</fullName>
    </submittedName>
</protein>
<keyword evidence="4" id="KW-0788">Thiol protease</keyword>
<dbReference type="SUPFAM" id="SSF57997">
    <property type="entry name" value="Tropomyosin"/>
    <property type="match status" value="1"/>
</dbReference>
<organism evidence="7 8">
    <name type="scientific">Hibiscus syriacus</name>
    <name type="common">Rose of Sharon</name>
    <dbReference type="NCBI Taxonomy" id="106335"/>
    <lineage>
        <taxon>Eukaryota</taxon>
        <taxon>Viridiplantae</taxon>
        <taxon>Streptophyta</taxon>
        <taxon>Embryophyta</taxon>
        <taxon>Tracheophyta</taxon>
        <taxon>Spermatophyta</taxon>
        <taxon>Magnoliopsida</taxon>
        <taxon>eudicotyledons</taxon>
        <taxon>Gunneridae</taxon>
        <taxon>Pentapetalae</taxon>
        <taxon>rosids</taxon>
        <taxon>malvids</taxon>
        <taxon>Malvales</taxon>
        <taxon>Malvaceae</taxon>
        <taxon>Malvoideae</taxon>
        <taxon>Hibiscus</taxon>
    </lineage>
</organism>
<evidence type="ECO:0000256" key="3">
    <source>
        <dbReference type="ARBA" id="ARBA00022801"/>
    </source>
</evidence>
<evidence type="ECO:0000313" key="8">
    <source>
        <dbReference type="Proteomes" id="UP000436088"/>
    </source>
</evidence>
<comment type="caution">
    <text evidence="7">The sequence shown here is derived from an EMBL/GenBank/DDBJ whole genome shotgun (WGS) entry which is preliminary data.</text>
</comment>
<feature type="region of interest" description="Disordered" evidence="5">
    <location>
        <begin position="206"/>
        <end position="238"/>
    </location>
</feature>
<comment type="similarity">
    <text evidence="1">Belongs to the peptidase C48 family.</text>
</comment>
<dbReference type="PANTHER" id="PTHR46915:SF6">
    <property type="entry name" value="CYSTEINE PROTEINASES SUPERFAMILY PROTEIN"/>
    <property type="match status" value="1"/>
</dbReference>
<accession>A0A6A2XZ28</accession>
<reference evidence="7" key="1">
    <citation type="submission" date="2019-09" db="EMBL/GenBank/DDBJ databases">
        <title>Draft genome information of white flower Hibiscus syriacus.</title>
        <authorList>
            <person name="Kim Y.-M."/>
        </authorList>
    </citation>
    <scope>NUCLEOTIDE SEQUENCE [LARGE SCALE GENOMIC DNA]</scope>
    <source>
        <strain evidence="7">YM2019G1</strain>
    </source>
</reference>
<gene>
    <name evidence="7" type="ORF">F3Y22_tig00111837pilonHSYRG00741</name>
</gene>